<dbReference type="Pfam" id="PF13478">
    <property type="entry name" value="XdhC_C"/>
    <property type="match status" value="1"/>
</dbReference>
<accession>A0A6H0SGC3</accession>
<protein>
    <submittedName>
        <fullName evidence="3">Xanthine dehydrogenase accessory protein XdhC</fullName>
    </submittedName>
</protein>
<reference evidence="3 4" key="1">
    <citation type="submission" date="2018-09" db="EMBL/GenBank/DDBJ databases">
        <title>Glutamicibacter mishrai S5-52T (LMG 29155T = KCTC 39846T).</title>
        <authorList>
            <person name="Das S.K."/>
        </authorList>
    </citation>
    <scope>NUCLEOTIDE SEQUENCE [LARGE SCALE GENOMIC DNA]</scope>
    <source>
        <strain evidence="3 4">S5-52</strain>
    </source>
</reference>
<evidence type="ECO:0000259" key="2">
    <source>
        <dbReference type="Pfam" id="PF13478"/>
    </source>
</evidence>
<dbReference type="Pfam" id="PF02625">
    <property type="entry name" value="XdhC_CoxI"/>
    <property type="match status" value="1"/>
</dbReference>
<dbReference type="NCBIfam" id="TIGR02964">
    <property type="entry name" value="xanthine_xdhC"/>
    <property type="match status" value="1"/>
</dbReference>
<dbReference type="InterPro" id="IPR027051">
    <property type="entry name" value="XdhC_Rossmann_dom"/>
</dbReference>
<dbReference type="SUPFAM" id="SSF51735">
    <property type="entry name" value="NAD(P)-binding Rossmann-fold domains"/>
    <property type="match status" value="1"/>
</dbReference>
<dbReference type="PANTHER" id="PTHR30388">
    <property type="entry name" value="ALDEHYDE OXIDOREDUCTASE MOLYBDENUM COFACTOR ASSEMBLY PROTEIN"/>
    <property type="match status" value="1"/>
</dbReference>
<evidence type="ECO:0000259" key="1">
    <source>
        <dbReference type="Pfam" id="PF02625"/>
    </source>
</evidence>
<dbReference type="RefSeq" id="WP_172511571.1">
    <property type="nucleotide sequence ID" value="NZ_CP032549.1"/>
</dbReference>
<organism evidence="3 4">
    <name type="scientific">Glutamicibacter mishrai</name>
    <dbReference type="NCBI Taxonomy" id="1775880"/>
    <lineage>
        <taxon>Bacteria</taxon>
        <taxon>Bacillati</taxon>
        <taxon>Actinomycetota</taxon>
        <taxon>Actinomycetes</taxon>
        <taxon>Micrococcales</taxon>
        <taxon>Micrococcaceae</taxon>
        <taxon>Glutamicibacter</taxon>
    </lineage>
</organism>
<dbReference type="Proteomes" id="UP000502331">
    <property type="component" value="Chromosome"/>
</dbReference>
<evidence type="ECO:0000313" key="3">
    <source>
        <dbReference type="EMBL" id="QIV86702.1"/>
    </source>
</evidence>
<feature type="domain" description="XdhC Rossmann" evidence="2">
    <location>
        <begin position="110"/>
        <end position="257"/>
    </location>
</feature>
<dbReference type="InterPro" id="IPR036291">
    <property type="entry name" value="NAD(P)-bd_dom_sf"/>
</dbReference>
<evidence type="ECO:0000313" key="4">
    <source>
        <dbReference type="Proteomes" id="UP000502331"/>
    </source>
</evidence>
<dbReference type="PANTHER" id="PTHR30388:SF6">
    <property type="entry name" value="XANTHINE DEHYDROGENASE SUBUNIT A-RELATED"/>
    <property type="match status" value="1"/>
</dbReference>
<gene>
    <name evidence="3" type="primary">xdhC</name>
    <name evidence="3" type="ORF">D3791_05870</name>
</gene>
<name>A0A6H0SGC3_9MICC</name>
<dbReference type="InterPro" id="IPR003777">
    <property type="entry name" value="XdhC_CoxI"/>
</dbReference>
<dbReference type="InterPro" id="IPR052698">
    <property type="entry name" value="MoCofactor_Util/Proc"/>
</dbReference>
<keyword evidence="4" id="KW-1185">Reference proteome</keyword>
<feature type="domain" description="XdhC- CoxI" evidence="1">
    <location>
        <begin position="12"/>
        <end position="72"/>
    </location>
</feature>
<dbReference type="EMBL" id="CP032549">
    <property type="protein sequence ID" value="QIV86702.1"/>
    <property type="molecule type" value="Genomic_DNA"/>
</dbReference>
<proteinExistence type="predicted"/>
<dbReference type="Gene3D" id="3.40.50.720">
    <property type="entry name" value="NAD(P)-binding Rossmann-like Domain"/>
    <property type="match status" value="1"/>
</dbReference>
<dbReference type="AlphaFoldDB" id="A0A6H0SGC3"/>
<dbReference type="InterPro" id="IPR014308">
    <property type="entry name" value="Xanthine_DH_XdhC"/>
</dbReference>
<sequence>MESWIDAVSTLRAQRRAAVLLTVTAVRGHAPREAGAKMVIAADETFGSVGGGNLEMVAITRARELISQGTTSPETMELRLNDKAPATYGRQCCGGEVKLLLEPLPVPKTVAIFGLGHVGMELARILSRHPIDLYLTDSRPDTVDAARLLQPSVASIQAQVAVMGEQVLSTLPEGSHVLIMTHDHAEDFHLSDAALRHPSLGSIGLIGSKAKWVRFRKNLTNSGHTEQQISRIQCPIGIPQVSGKQPAVIAISVAAQLMGLLAEPPAAKRSPNVLELRA</sequence>